<organism evidence="2 3">
    <name type="scientific">Pichia inconspicua</name>
    <dbReference type="NCBI Taxonomy" id="52247"/>
    <lineage>
        <taxon>Eukaryota</taxon>
        <taxon>Fungi</taxon>
        <taxon>Dikarya</taxon>
        <taxon>Ascomycota</taxon>
        <taxon>Saccharomycotina</taxon>
        <taxon>Pichiomycetes</taxon>
        <taxon>Pichiales</taxon>
        <taxon>Pichiaceae</taxon>
        <taxon>Pichia</taxon>
    </lineage>
</organism>
<feature type="compositionally biased region" description="Polar residues" evidence="1">
    <location>
        <begin position="100"/>
        <end position="124"/>
    </location>
</feature>
<keyword evidence="3" id="KW-1185">Reference proteome</keyword>
<evidence type="ECO:0000256" key="1">
    <source>
        <dbReference type="SAM" id="MobiDB-lite"/>
    </source>
</evidence>
<dbReference type="AlphaFoldDB" id="A0A4T0WX94"/>
<reference evidence="2 3" key="1">
    <citation type="journal article" date="2019" name="Front. Genet.">
        <title>Whole-Genome Sequencing of the Opportunistic Yeast Pathogen Candida inconspicua Uncovers Its Hybrid Origin.</title>
        <authorList>
            <person name="Mixao V."/>
            <person name="Hansen A.P."/>
            <person name="Saus E."/>
            <person name="Boekhout T."/>
            <person name="Lass-Florl C."/>
            <person name="Gabaldon T."/>
        </authorList>
    </citation>
    <scope>NUCLEOTIDE SEQUENCE [LARGE SCALE GENOMIC DNA]</scope>
    <source>
        <strain evidence="2 3">CBS 180</strain>
    </source>
</reference>
<protein>
    <submittedName>
        <fullName evidence="2">Uncharacterized protein</fullName>
    </submittedName>
</protein>
<dbReference type="Proteomes" id="UP000307173">
    <property type="component" value="Unassembled WGS sequence"/>
</dbReference>
<feature type="compositionally biased region" description="Basic and acidic residues" evidence="1">
    <location>
        <begin position="125"/>
        <end position="137"/>
    </location>
</feature>
<proteinExistence type="predicted"/>
<evidence type="ECO:0000313" key="2">
    <source>
        <dbReference type="EMBL" id="TID17279.1"/>
    </source>
</evidence>
<accession>A0A4T0WX94</accession>
<name>A0A4T0WX94_9ASCO</name>
<feature type="region of interest" description="Disordered" evidence="1">
    <location>
        <begin position="74"/>
        <end position="198"/>
    </location>
</feature>
<sequence length="198" mass="22296">MFCPTLSAEQQHSLFTDLPPLLQSEALVRFKRATRNRAFPRWLQKKLFEVPHPKVLNSTHATSLQKRHKLTHTVSQNDNDHPLSQTTIQSSSAPHHEISHSAQETTKTPPSTPSVDNHIFSTSHEANHIDEVREKPNKNVLPSMYSSQGENSSTDSETAPLPETPPYSDDIAMDDTYGYSSDDNMDDDYTSHPQSSYV</sequence>
<evidence type="ECO:0000313" key="3">
    <source>
        <dbReference type="Proteomes" id="UP000307173"/>
    </source>
</evidence>
<dbReference type="EMBL" id="SELW01000635">
    <property type="protein sequence ID" value="TID17279.1"/>
    <property type="molecule type" value="Genomic_DNA"/>
</dbReference>
<comment type="caution">
    <text evidence="2">The sequence shown here is derived from an EMBL/GenBank/DDBJ whole genome shotgun (WGS) entry which is preliminary data.</text>
</comment>
<gene>
    <name evidence="2" type="ORF">CANINC_004010</name>
</gene>
<feature type="compositionally biased region" description="Polar residues" evidence="1">
    <location>
        <begin position="144"/>
        <end position="157"/>
    </location>
</feature>
<feature type="compositionally biased region" description="Polar residues" evidence="1">
    <location>
        <begin position="74"/>
        <end position="93"/>
    </location>
</feature>